<gene>
    <name evidence="3" type="ORF">FCC1311_053302</name>
</gene>
<evidence type="ECO:0000313" key="4">
    <source>
        <dbReference type="Proteomes" id="UP000241890"/>
    </source>
</evidence>
<evidence type="ECO:0000256" key="1">
    <source>
        <dbReference type="ARBA" id="ARBA00093634"/>
    </source>
</evidence>
<dbReference type="InParanoid" id="A0A2R5GDU8"/>
<dbReference type="EMBL" id="BEYU01000053">
    <property type="protein sequence ID" value="GBG29107.1"/>
    <property type="molecule type" value="Genomic_DNA"/>
</dbReference>
<dbReference type="InterPro" id="IPR040357">
    <property type="entry name" value="Vma22/CCDC115"/>
</dbReference>
<accession>A0A2R5GDU8</accession>
<dbReference type="PANTHER" id="PTHR31996">
    <property type="entry name" value="COILED-COIL DOMAIN-CONTAINING PROTEIN 115"/>
    <property type="match status" value="1"/>
</dbReference>
<reference evidence="3 4" key="1">
    <citation type="submission" date="2017-12" db="EMBL/GenBank/DDBJ databases">
        <title>Sequencing, de novo assembly and annotation of complete genome of a new Thraustochytrid species, strain FCC1311.</title>
        <authorList>
            <person name="Sedici K."/>
            <person name="Godart F."/>
            <person name="Aiese Cigliano R."/>
            <person name="Sanseverino W."/>
            <person name="Barakat M."/>
            <person name="Ortet P."/>
            <person name="Marechal E."/>
            <person name="Cagnac O."/>
            <person name="Amato A."/>
        </authorList>
    </citation>
    <scope>NUCLEOTIDE SEQUENCE [LARGE SCALE GENOMIC DNA]</scope>
</reference>
<dbReference type="GO" id="GO:0051082">
    <property type="term" value="F:unfolded protein binding"/>
    <property type="evidence" value="ECO:0007669"/>
    <property type="project" value="TreeGrafter"/>
</dbReference>
<feature type="region of interest" description="Disordered" evidence="2">
    <location>
        <begin position="81"/>
        <end position="135"/>
    </location>
</feature>
<dbReference type="AlphaFoldDB" id="A0A2R5GDU8"/>
<evidence type="ECO:0000256" key="2">
    <source>
        <dbReference type="SAM" id="MobiDB-lite"/>
    </source>
</evidence>
<dbReference type="Proteomes" id="UP000241890">
    <property type="component" value="Unassembled WGS sequence"/>
</dbReference>
<dbReference type="Pfam" id="PF21730">
    <property type="entry name" value="Vma22_CCDC115"/>
    <property type="match status" value="1"/>
</dbReference>
<organism evidence="3 4">
    <name type="scientific">Hondaea fermentalgiana</name>
    <dbReference type="NCBI Taxonomy" id="2315210"/>
    <lineage>
        <taxon>Eukaryota</taxon>
        <taxon>Sar</taxon>
        <taxon>Stramenopiles</taxon>
        <taxon>Bigyra</taxon>
        <taxon>Labyrinthulomycetes</taxon>
        <taxon>Thraustochytrida</taxon>
        <taxon>Thraustochytriidae</taxon>
        <taxon>Hondaea</taxon>
    </lineage>
</organism>
<name>A0A2R5GDU8_9STRA</name>
<sequence length="192" mass="21345">MDDSAVLSLLEGAERTVDLHRELENLLRKGFVELSSAKFSKGLVGNTLVSPDGFPAEARALRVIDANEPCTDDAARFSLHLRRTSSPENADENEDKQEEKEGLRQRKLASQSSPAQDDSTSVKQSKHRTDDPLYRWLRMKPRNQLERAQTAFTQSLALIVELAEHKLLLAATASDVKVPTSQDDDTDESATQ</sequence>
<proteinExistence type="predicted"/>
<protein>
    <recommendedName>
        <fullName evidence="1">Vacuolar ATPase assembly protein VMA22</fullName>
    </recommendedName>
</protein>
<keyword evidence="4" id="KW-1185">Reference proteome</keyword>
<evidence type="ECO:0000313" key="3">
    <source>
        <dbReference type="EMBL" id="GBG29107.1"/>
    </source>
</evidence>
<dbReference type="GO" id="GO:0070072">
    <property type="term" value="P:vacuolar proton-transporting V-type ATPase complex assembly"/>
    <property type="evidence" value="ECO:0007669"/>
    <property type="project" value="InterPro"/>
</dbReference>
<feature type="compositionally biased region" description="Polar residues" evidence="2">
    <location>
        <begin position="108"/>
        <end position="123"/>
    </location>
</feature>
<feature type="region of interest" description="Disordered" evidence="2">
    <location>
        <begin position="171"/>
        <end position="192"/>
    </location>
</feature>
<feature type="compositionally biased region" description="Acidic residues" evidence="2">
    <location>
        <begin position="182"/>
        <end position="192"/>
    </location>
</feature>
<comment type="caution">
    <text evidence="3">The sequence shown here is derived from an EMBL/GenBank/DDBJ whole genome shotgun (WGS) entry which is preliminary data.</text>
</comment>
<dbReference type="PANTHER" id="PTHR31996:SF2">
    <property type="entry name" value="COILED-COIL DOMAIN-CONTAINING PROTEIN 115"/>
    <property type="match status" value="1"/>
</dbReference>